<evidence type="ECO:0000256" key="5">
    <source>
        <dbReference type="SAM" id="Phobius"/>
    </source>
</evidence>
<organism evidence="6 7">
    <name type="scientific">Pristionchus fissidentatus</name>
    <dbReference type="NCBI Taxonomy" id="1538716"/>
    <lineage>
        <taxon>Eukaryota</taxon>
        <taxon>Metazoa</taxon>
        <taxon>Ecdysozoa</taxon>
        <taxon>Nematoda</taxon>
        <taxon>Chromadorea</taxon>
        <taxon>Rhabditida</taxon>
        <taxon>Rhabditina</taxon>
        <taxon>Diplogasteromorpha</taxon>
        <taxon>Diplogasteroidea</taxon>
        <taxon>Neodiplogasteridae</taxon>
        <taxon>Pristionchus</taxon>
    </lineage>
</organism>
<feature type="non-terminal residue" evidence="6">
    <location>
        <position position="1"/>
    </location>
</feature>
<evidence type="ECO:0000313" key="7">
    <source>
        <dbReference type="Proteomes" id="UP001432322"/>
    </source>
</evidence>
<protein>
    <recommendedName>
        <fullName evidence="8">Membrane transporter</fullName>
    </recommendedName>
</protein>
<evidence type="ECO:0000256" key="2">
    <source>
        <dbReference type="ARBA" id="ARBA00022692"/>
    </source>
</evidence>
<keyword evidence="2 5" id="KW-0812">Transmembrane</keyword>
<gene>
    <name evidence="6" type="ORF">PFISCL1PPCAC_4670</name>
</gene>
<dbReference type="Gene3D" id="1.20.1250.20">
    <property type="entry name" value="MFS general substrate transporter like domains"/>
    <property type="match status" value="1"/>
</dbReference>
<sequence>CRDNSIVTPFIWVPLTIISMGIAIPTSFIAFDTIYSHVLEGIDQNLMQGVISLIDDIASAIAPIIATSSFESLGPSFWLIFAGIMAIGLLFWIPIFPRLRKM</sequence>
<feature type="transmembrane region" description="Helical" evidence="5">
    <location>
        <begin position="12"/>
        <end position="34"/>
    </location>
</feature>
<evidence type="ECO:0000256" key="4">
    <source>
        <dbReference type="ARBA" id="ARBA00023136"/>
    </source>
</evidence>
<name>A0AAV5V4T5_9BILA</name>
<keyword evidence="4 5" id="KW-0472">Membrane</keyword>
<comment type="subcellular location">
    <subcellularLocation>
        <location evidence="1">Membrane</location>
        <topology evidence="1">Multi-pass membrane protein</topology>
    </subcellularLocation>
</comment>
<dbReference type="SUPFAM" id="SSF103473">
    <property type="entry name" value="MFS general substrate transporter"/>
    <property type="match status" value="1"/>
</dbReference>
<evidence type="ECO:0000256" key="3">
    <source>
        <dbReference type="ARBA" id="ARBA00022989"/>
    </source>
</evidence>
<reference evidence="6" key="1">
    <citation type="submission" date="2023-10" db="EMBL/GenBank/DDBJ databases">
        <title>Genome assembly of Pristionchus species.</title>
        <authorList>
            <person name="Yoshida K."/>
            <person name="Sommer R.J."/>
        </authorList>
    </citation>
    <scope>NUCLEOTIDE SEQUENCE</scope>
    <source>
        <strain evidence="6">RS5133</strain>
    </source>
</reference>
<dbReference type="Proteomes" id="UP001432322">
    <property type="component" value="Unassembled WGS sequence"/>
</dbReference>
<dbReference type="InterPro" id="IPR051068">
    <property type="entry name" value="MFS_Domain-Containing_Protein"/>
</dbReference>
<accession>A0AAV5V4T5</accession>
<dbReference type="InterPro" id="IPR036259">
    <property type="entry name" value="MFS_trans_sf"/>
</dbReference>
<dbReference type="PANTHER" id="PTHR23510">
    <property type="entry name" value="INNER MEMBRANE TRANSPORT PROTEIN YAJR"/>
    <property type="match status" value="1"/>
</dbReference>
<evidence type="ECO:0000256" key="1">
    <source>
        <dbReference type="ARBA" id="ARBA00004141"/>
    </source>
</evidence>
<feature type="non-terminal residue" evidence="6">
    <location>
        <position position="102"/>
    </location>
</feature>
<dbReference type="PANTHER" id="PTHR23510:SF25">
    <property type="entry name" value="MFS DOMAIN-CONTAINING PROTEIN"/>
    <property type="match status" value="1"/>
</dbReference>
<comment type="caution">
    <text evidence="6">The sequence shown here is derived from an EMBL/GenBank/DDBJ whole genome shotgun (WGS) entry which is preliminary data.</text>
</comment>
<evidence type="ECO:0008006" key="8">
    <source>
        <dbReference type="Google" id="ProtNLM"/>
    </source>
</evidence>
<dbReference type="EMBL" id="BTSY01000002">
    <property type="protein sequence ID" value="GMT13373.1"/>
    <property type="molecule type" value="Genomic_DNA"/>
</dbReference>
<dbReference type="GO" id="GO:0005765">
    <property type="term" value="C:lysosomal membrane"/>
    <property type="evidence" value="ECO:0007669"/>
    <property type="project" value="TreeGrafter"/>
</dbReference>
<keyword evidence="7" id="KW-1185">Reference proteome</keyword>
<evidence type="ECO:0000313" key="6">
    <source>
        <dbReference type="EMBL" id="GMT13373.1"/>
    </source>
</evidence>
<keyword evidence="3 5" id="KW-1133">Transmembrane helix</keyword>
<feature type="transmembrane region" description="Helical" evidence="5">
    <location>
        <begin position="77"/>
        <end position="96"/>
    </location>
</feature>
<dbReference type="AlphaFoldDB" id="A0AAV5V4T5"/>
<proteinExistence type="predicted"/>